<evidence type="ECO:0000313" key="2">
    <source>
        <dbReference type="EMBL" id="MBC3440947.1"/>
    </source>
</evidence>
<proteinExistence type="predicted"/>
<gene>
    <name evidence="3" type="ORF">HU737_009515</name>
    <name evidence="2" type="ORF">HU737_09660</name>
</gene>
<sequence length="339" mass="37144">MKLQSLCWPFWALSTLACAAVPDDGLVFSHKDWDLACNKSGQCIAMGYSPGDGIDGISLGLQREAGPNTAVTGTLMFANLGGEPPVPPVQLVIDEVVVGTLRDDASDFHIEHDQVLALLAALPGSTQIKVVDSRGAVRTLSDAGAAAVLLKMDEVQERLGTPGALVSRGAEDEQLVPGPRRAAPPIERLPLVDNRPEDQALAQLPVLPQALRQTLTGPRQCPDLQDSSRALPLTVERLDEQRVLVATQCRANSFNTANGYWVVQDQPPYAAQLVTTEATQFERRMAQISSWQKKRALDDCSTLSFWVWNGAQFELWYRNGYNRCRGFRYGAWGMPTYVR</sequence>
<dbReference type="EMBL" id="JABWRE020000001">
    <property type="protein sequence ID" value="MBV4536215.1"/>
    <property type="molecule type" value="Genomic_DNA"/>
</dbReference>
<name>A0A923JUA4_9PSED</name>
<evidence type="ECO:0000313" key="3">
    <source>
        <dbReference type="EMBL" id="MBV4536215.1"/>
    </source>
</evidence>
<dbReference type="RefSeq" id="WP_186554491.1">
    <property type="nucleotide sequence ID" value="NZ_JABWRE020000001.1"/>
</dbReference>
<comment type="caution">
    <text evidence="2">The sequence shown here is derived from an EMBL/GenBank/DDBJ whole genome shotgun (WGS) entry which is preliminary data.</text>
</comment>
<reference evidence="2" key="1">
    <citation type="journal article" date="2020" name="Microorganisms">
        <title>Reliable Identification of Environmental Pseudomonas Isolates Using the rpoD Gene.</title>
        <authorList>
            <consortium name="The Broad Institute Genome Sequencing Platform"/>
            <person name="Girard L."/>
            <person name="Lood C."/>
            <person name="Rokni-Zadeh H."/>
            <person name="van Noort V."/>
            <person name="Lavigne R."/>
            <person name="De Mot R."/>
        </authorList>
    </citation>
    <scope>NUCLEOTIDE SEQUENCE</scope>
    <source>
        <strain evidence="2">SWRI10</strain>
    </source>
</reference>
<feature type="signal peptide" evidence="1">
    <location>
        <begin position="1"/>
        <end position="19"/>
    </location>
</feature>
<evidence type="ECO:0000256" key="1">
    <source>
        <dbReference type="SAM" id="SignalP"/>
    </source>
</evidence>
<dbReference type="EMBL" id="JABWRE010000005">
    <property type="protein sequence ID" value="MBC3440947.1"/>
    <property type="molecule type" value="Genomic_DNA"/>
</dbReference>
<dbReference type="PROSITE" id="PS51257">
    <property type="entry name" value="PROKAR_LIPOPROTEIN"/>
    <property type="match status" value="1"/>
</dbReference>
<dbReference type="Proteomes" id="UP000599879">
    <property type="component" value="Unassembled WGS sequence"/>
</dbReference>
<accession>A0A923JUA4</accession>
<reference evidence="3" key="3">
    <citation type="submission" date="2021-06" db="EMBL/GenBank/DDBJ databases">
        <title>Updating the genus Pseudomonas: Description of 43 new species and partition of the Pseudomonas putida group.</title>
        <authorList>
            <person name="Girard L."/>
            <person name="Lood C."/>
            <person name="Vandamme P."/>
            <person name="Rokni-Zadeh H."/>
            <person name="Van Noort V."/>
            <person name="Hofte M."/>
            <person name="Lavigne R."/>
            <person name="De Mot R."/>
        </authorList>
    </citation>
    <scope>NUCLEOTIDE SEQUENCE</scope>
    <source>
        <strain evidence="3">SWRI10</strain>
    </source>
</reference>
<reference evidence="2" key="2">
    <citation type="submission" date="2020-07" db="EMBL/GenBank/DDBJ databases">
        <authorList>
            <person name="Lood C."/>
            <person name="Girard L."/>
        </authorList>
    </citation>
    <scope>NUCLEOTIDE SEQUENCE</scope>
    <source>
        <strain evidence="2">SWRI10</strain>
    </source>
</reference>
<keyword evidence="1" id="KW-0732">Signal</keyword>
<dbReference type="InterPro" id="IPR009560">
    <property type="entry name" value="DUF1176"/>
</dbReference>
<dbReference type="Pfam" id="PF06674">
    <property type="entry name" value="DUF1176"/>
    <property type="match status" value="1"/>
</dbReference>
<dbReference type="AlphaFoldDB" id="A0A923JUA4"/>
<protein>
    <submittedName>
        <fullName evidence="2">DUF1176 domain-containing protein</fullName>
    </submittedName>
</protein>
<organism evidence="2">
    <name type="scientific">Pseudomonas urmiensis</name>
    <dbReference type="NCBI Taxonomy" id="2745493"/>
    <lineage>
        <taxon>Bacteria</taxon>
        <taxon>Pseudomonadati</taxon>
        <taxon>Pseudomonadota</taxon>
        <taxon>Gammaproteobacteria</taxon>
        <taxon>Pseudomonadales</taxon>
        <taxon>Pseudomonadaceae</taxon>
        <taxon>Pseudomonas</taxon>
    </lineage>
</organism>
<feature type="chain" id="PRO_5036660550" evidence="1">
    <location>
        <begin position="20"/>
        <end position="339"/>
    </location>
</feature>